<sequence>TSDLGAVYRQSSPVTPLIFILSPGTDPAADLYKFAEEMRFSKKLTAISLGQGQGPRAEAMMRNAMERGKWVFFQNCHLAPSWMPSLERLIESIDPDKVHRDFRLWLTSMPSNQFPVSILQNGSKLTIEPPRGVKANLLRTYLSLSDAELSECRKAPEFKALLLSLCLFHGSILERRKFGPLGFNIPYEFTDGDLRICISQLRMFLEEYTDVPYKVLRYTAGEINYGGRVTDDWDRRCLLNILQDFYQPPVLEDGHKFSESGVYGQISPAYDLNGYLQYIRSLPLNDMTELFGLHENANITFAQNESFSLLGSLMVEEIAEGILKKIPQLISVPDVMAKYPVLYQESMNTVLVQEVIRYNRLLGTLFQTLRDLLKAMKGQVVMSSQLELMSNSLYNNAVPELWRAKAYPSLKPLASWVIDLLQRMDFIQKWITDGIPATFWISGLFFPQAFLTGTLQNFARKHVISIDTISFDFKVLGETVAGLRERPSEGCYIYGLYLEGAGWDKTTMQLAESRPKDLYTEMAVIWLLPVAERRPPVSGTYLCPIYKTLTRAGTLSTTGHSTNYVIAVELPTHKPQSHWIKRGVALICALDY</sequence>
<name>A0ABN9M5D9_9NEOB</name>
<feature type="non-terminal residue" evidence="4">
    <location>
        <position position="1"/>
    </location>
</feature>
<reference evidence="4" key="1">
    <citation type="submission" date="2023-07" db="EMBL/GenBank/DDBJ databases">
        <authorList>
            <person name="Stuckert A."/>
        </authorList>
    </citation>
    <scope>NUCLEOTIDE SEQUENCE</scope>
</reference>
<dbReference type="InterPro" id="IPR026983">
    <property type="entry name" value="DHC"/>
</dbReference>
<evidence type="ECO:0000259" key="3">
    <source>
        <dbReference type="Pfam" id="PF18199"/>
    </source>
</evidence>
<feature type="domain" description="Dynein heavy chain C-terminal" evidence="3">
    <location>
        <begin position="314"/>
        <end position="588"/>
    </location>
</feature>
<protein>
    <recommendedName>
        <fullName evidence="6">Dynein heavy chain</fullName>
    </recommendedName>
</protein>
<dbReference type="Pfam" id="PF18198">
    <property type="entry name" value="AAA_lid_11"/>
    <property type="match status" value="1"/>
</dbReference>
<feature type="domain" description="Dynein heavy chain AAA lid" evidence="2">
    <location>
        <begin position="158"/>
        <end position="297"/>
    </location>
</feature>
<keyword evidence="5" id="KW-1185">Reference proteome</keyword>
<dbReference type="PANTHER" id="PTHR22878:SF73">
    <property type="entry name" value="DYNEIN AXONEMAL HEAVY CHAIN 1"/>
    <property type="match status" value="1"/>
</dbReference>
<dbReference type="Pfam" id="PF03028">
    <property type="entry name" value="Dynein_heavy"/>
    <property type="match status" value="1"/>
</dbReference>
<evidence type="ECO:0000259" key="2">
    <source>
        <dbReference type="Pfam" id="PF18198"/>
    </source>
</evidence>
<evidence type="ECO:0000259" key="1">
    <source>
        <dbReference type="Pfam" id="PF03028"/>
    </source>
</evidence>
<dbReference type="Pfam" id="PF18199">
    <property type="entry name" value="Dynein_C"/>
    <property type="match status" value="1"/>
</dbReference>
<dbReference type="InterPro" id="IPR043160">
    <property type="entry name" value="Dynein_C_barrel"/>
</dbReference>
<comment type="caution">
    <text evidence="4">The sequence shown here is derived from an EMBL/GenBank/DDBJ whole genome shotgun (WGS) entry which is preliminary data.</text>
</comment>
<dbReference type="Proteomes" id="UP001176940">
    <property type="component" value="Unassembled WGS sequence"/>
</dbReference>
<accession>A0ABN9M5D9</accession>
<dbReference type="InterPro" id="IPR004273">
    <property type="entry name" value="Dynein_heavy_D6_P-loop"/>
</dbReference>
<dbReference type="Gene3D" id="3.10.490.20">
    <property type="match status" value="1"/>
</dbReference>
<evidence type="ECO:0008006" key="6">
    <source>
        <dbReference type="Google" id="ProtNLM"/>
    </source>
</evidence>
<dbReference type="PANTHER" id="PTHR22878">
    <property type="entry name" value="DYNEIN HEAVY CHAIN 6, AXONEMAL-LIKE-RELATED"/>
    <property type="match status" value="1"/>
</dbReference>
<dbReference type="InterPro" id="IPR041658">
    <property type="entry name" value="AAA_lid_11"/>
</dbReference>
<proteinExistence type="predicted"/>
<dbReference type="InterPro" id="IPR041228">
    <property type="entry name" value="Dynein_C"/>
</dbReference>
<gene>
    <name evidence="4" type="ORF">RIMI_LOCUS16784489</name>
</gene>
<dbReference type="EMBL" id="CAUEEQ010047586">
    <property type="protein sequence ID" value="CAJ0959437.1"/>
    <property type="molecule type" value="Genomic_DNA"/>
</dbReference>
<dbReference type="InterPro" id="IPR027417">
    <property type="entry name" value="P-loop_NTPase"/>
</dbReference>
<dbReference type="InterPro" id="IPR042219">
    <property type="entry name" value="AAA_lid_11_sf"/>
</dbReference>
<dbReference type="Gene3D" id="1.20.1270.280">
    <property type="match status" value="1"/>
</dbReference>
<evidence type="ECO:0000313" key="4">
    <source>
        <dbReference type="EMBL" id="CAJ0959437.1"/>
    </source>
</evidence>
<organism evidence="4 5">
    <name type="scientific">Ranitomeya imitator</name>
    <name type="common">mimic poison frog</name>
    <dbReference type="NCBI Taxonomy" id="111125"/>
    <lineage>
        <taxon>Eukaryota</taxon>
        <taxon>Metazoa</taxon>
        <taxon>Chordata</taxon>
        <taxon>Craniata</taxon>
        <taxon>Vertebrata</taxon>
        <taxon>Euteleostomi</taxon>
        <taxon>Amphibia</taxon>
        <taxon>Batrachia</taxon>
        <taxon>Anura</taxon>
        <taxon>Neobatrachia</taxon>
        <taxon>Hyloidea</taxon>
        <taxon>Dendrobatidae</taxon>
        <taxon>Dendrobatinae</taxon>
        <taxon>Ranitomeya</taxon>
    </lineage>
</organism>
<evidence type="ECO:0000313" key="5">
    <source>
        <dbReference type="Proteomes" id="UP001176940"/>
    </source>
</evidence>
<dbReference type="Gene3D" id="1.10.8.720">
    <property type="entry name" value="Region D6 of dynein motor"/>
    <property type="match status" value="1"/>
</dbReference>
<feature type="domain" description="Dynein heavy chain region D6 P-loop" evidence="1">
    <location>
        <begin position="13"/>
        <end position="126"/>
    </location>
</feature>
<dbReference type="Gene3D" id="3.40.50.300">
    <property type="entry name" value="P-loop containing nucleotide triphosphate hydrolases"/>
    <property type="match status" value="1"/>
</dbReference>